<dbReference type="SUPFAM" id="SSF55729">
    <property type="entry name" value="Acyl-CoA N-acyltransferases (Nat)"/>
    <property type="match status" value="1"/>
</dbReference>
<organism evidence="2 3">
    <name type="scientific">Kineococcus xinjiangensis</name>
    <dbReference type="NCBI Taxonomy" id="512762"/>
    <lineage>
        <taxon>Bacteria</taxon>
        <taxon>Bacillati</taxon>
        <taxon>Actinomycetota</taxon>
        <taxon>Actinomycetes</taxon>
        <taxon>Kineosporiales</taxon>
        <taxon>Kineosporiaceae</taxon>
        <taxon>Kineococcus</taxon>
    </lineage>
</organism>
<proteinExistence type="predicted"/>
<dbReference type="RefSeq" id="WP_211290874.1">
    <property type="nucleotide sequence ID" value="NZ_PTJD01000003.1"/>
</dbReference>
<dbReference type="Proteomes" id="UP000239485">
    <property type="component" value="Unassembled WGS sequence"/>
</dbReference>
<evidence type="ECO:0000313" key="3">
    <source>
        <dbReference type="Proteomes" id="UP000239485"/>
    </source>
</evidence>
<evidence type="ECO:0000313" key="2">
    <source>
        <dbReference type="EMBL" id="PPK97474.1"/>
    </source>
</evidence>
<dbReference type="AlphaFoldDB" id="A0A2S6IT87"/>
<name>A0A2S6IT87_9ACTN</name>
<keyword evidence="3" id="KW-1185">Reference proteome</keyword>
<accession>A0A2S6IT87</accession>
<dbReference type="InterPro" id="IPR000182">
    <property type="entry name" value="GNAT_dom"/>
</dbReference>
<dbReference type="PANTHER" id="PTHR43792">
    <property type="entry name" value="GNAT FAMILY, PUTATIVE (AFU_ORTHOLOGUE AFUA_3G00765)-RELATED-RELATED"/>
    <property type="match status" value="1"/>
</dbReference>
<keyword evidence="2" id="KW-0808">Transferase</keyword>
<reference evidence="2 3" key="1">
    <citation type="submission" date="2018-02" db="EMBL/GenBank/DDBJ databases">
        <title>Genomic Encyclopedia of Archaeal and Bacterial Type Strains, Phase II (KMG-II): from individual species to whole genera.</title>
        <authorList>
            <person name="Goeker M."/>
        </authorList>
    </citation>
    <scope>NUCLEOTIDE SEQUENCE [LARGE SCALE GENOMIC DNA]</scope>
    <source>
        <strain evidence="2 3">DSM 22857</strain>
    </source>
</reference>
<dbReference type="GO" id="GO:0016747">
    <property type="term" value="F:acyltransferase activity, transferring groups other than amino-acyl groups"/>
    <property type="evidence" value="ECO:0007669"/>
    <property type="project" value="InterPro"/>
</dbReference>
<feature type="domain" description="N-acetyltransferase" evidence="1">
    <location>
        <begin position="11"/>
        <end position="156"/>
    </location>
</feature>
<dbReference type="InterPro" id="IPR016181">
    <property type="entry name" value="Acyl_CoA_acyltransferase"/>
</dbReference>
<dbReference type="PANTHER" id="PTHR43792:SF1">
    <property type="entry name" value="N-ACETYLTRANSFERASE DOMAIN-CONTAINING PROTEIN"/>
    <property type="match status" value="1"/>
</dbReference>
<protein>
    <submittedName>
        <fullName evidence="2">RimJ/RimL family protein N-acetyltransferase</fullName>
    </submittedName>
</protein>
<dbReference type="Pfam" id="PF13302">
    <property type="entry name" value="Acetyltransf_3"/>
    <property type="match status" value="1"/>
</dbReference>
<comment type="caution">
    <text evidence="2">The sequence shown here is derived from an EMBL/GenBank/DDBJ whole genome shotgun (WGS) entry which is preliminary data.</text>
</comment>
<evidence type="ECO:0000259" key="1">
    <source>
        <dbReference type="Pfam" id="PF13302"/>
    </source>
</evidence>
<dbReference type="EMBL" id="PTJD01000003">
    <property type="protein sequence ID" value="PPK97474.1"/>
    <property type="molecule type" value="Genomic_DNA"/>
</dbReference>
<dbReference type="Gene3D" id="3.40.630.30">
    <property type="match status" value="1"/>
</dbReference>
<gene>
    <name evidence="2" type="ORF">CLV92_1034</name>
</gene>
<dbReference type="InterPro" id="IPR051531">
    <property type="entry name" value="N-acetyltransferase"/>
</dbReference>
<sequence length="193" mass="21061">MPALRETVTERLLLTAVGAGDVEELHALHADPAVWEHLPSGRHTERAQTEAMVRRAVQGWEHHGLDIWALRPRAGEGPRPLLGVGGCTLRFGAAWNVAAWNLYYRLARGQWGRGYAQELIAAARDAATALEPGIPVVAYLLEHNEGSRRAAERAGLDLVWRGPDAGNPDPAAVRLVYADRPLGRSTLALFTET</sequence>